<sequence>MKFKQNYVTKLIFLSLFFIALSCSRDSLYEPTNNETLALGEVKSLVIKPGINSAKIEGVIDDPNVTEVKIFWDNKSKSIMVPVSNNGDASTFTTQIDNLQEKLYIFKFQTLDNQGESSRITSGGAKVYGSNYLAKTVNRNIVSSQLKDSDLNFVFNSLMLNTGILGTEIIYINAEGKEIEVFSSNNKTKINIADFKSGSTLRYRSLYKFSPLALDTIYTEYNNHKPFVLAELQNASGPFSKAEYDGKRWGNLAAPWITNDAAKNHNGYGGFNGKNKLFNMESGWGAPAITNGKIYQTIELDPATYQLKVTISATNLKDSDDGGGYIVIANGNGLPDVENITTATEVLGSERIIGTKVYYVEFTVTQTTEVSLGEVSTQSASGRYCNINSWELLHVQ</sequence>
<keyword evidence="4" id="KW-1185">Reference proteome</keyword>
<feature type="chain" id="PRO_5020286948" evidence="1">
    <location>
        <begin position="30"/>
        <end position="396"/>
    </location>
</feature>
<dbReference type="PROSITE" id="PS51257">
    <property type="entry name" value="PROKAR_LIPOPROTEIN"/>
    <property type="match status" value="1"/>
</dbReference>
<name>A0A4R5C7X8_9FLAO</name>
<dbReference type="EMBL" id="SMFK01000008">
    <property type="protein sequence ID" value="TDD95921.1"/>
    <property type="molecule type" value="Genomic_DNA"/>
</dbReference>
<comment type="caution">
    <text evidence="3">The sequence shown here is derived from an EMBL/GenBank/DDBJ whole genome shotgun (WGS) entry which is preliminary data.</text>
</comment>
<dbReference type="Pfam" id="PF16389">
    <property type="entry name" value="DUF4998"/>
    <property type="match status" value="1"/>
</dbReference>
<evidence type="ECO:0000313" key="4">
    <source>
        <dbReference type="Proteomes" id="UP000295479"/>
    </source>
</evidence>
<organism evidence="3 4">
    <name type="scientific">Flavobacterium cellulosilyticum</name>
    <dbReference type="NCBI Taxonomy" id="2541731"/>
    <lineage>
        <taxon>Bacteria</taxon>
        <taxon>Pseudomonadati</taxon>
        <taxon>Bacteroidota</taxon>
        <taxon>Flavobacteriia</taxon>
        <taxon>Flavobacteriales</taxon>
        <taxon>Flavobacteriaceae</taxon>
        <taxon>Flavobacterium</taxon>
    </lineage>
</organism>
<evidence type="ECO:0000313" key="3">
    <source>
        <dbReference type="EMBL" id="TDD95921.1"/>
    </source>
</evidence>
<feature type="domain" description="DUF5013" evidence="2">
    <location>
        <begin position="233"/>
        <end position="373"/>
    </location>
</feature>
<reference evidence="3 4" key="1">
    <citation type="submission" date="2019-03" db="EMBL/GenBank/DDBJ databases">
        <title>Flavobacterium AR-3-4 sp. nov. isolated from arctic soil.</title>
        <authorList>
            <person name="Chaudhary D.K."/>
        </authorList>
    </citation>
    <scope>NUCLEOTIDE SEQUENCE [LARGE SCALE GENOMIC DNA]</scope>
    <source>
        <strain evidence="3 4">AR-3-4</strain>
    </source>
</reference>
<evidence type="ECO:0000259" key="2">
    <source>
        <dbReference type="Pfam" id="PF16405"/>
    </source>
</evidence>
<feature type="signal peptide" evidence="1">
    <location>
        <begin position="1"/>
        <end position="29"/>
    </location>
</feature>
<proteinExistence type="predicted"/>
<keyword evidence="1" id="KW-0732">Signal</keyword>
<gene>
    <name evidence="3" type="ORF">E0F76_12480</name>
</gene>
<dbReference type="InterPro" id="IPR032181">
    <property type="entry name" value="DUF5013"/>
</dbReference>
<dbReference type="OrthoDB" id="9794261at2"/>
<dbReference type="RefSeq" id="WP_132006446.1">
    <property type="nucleotide sequence ID" value="NZ_SMFK01000008.1"/>
</dbReference>
<accession>A0A4R5C7X8</accession>
<dbReference type="AlphaFoldDB" id="A0A4R5C7X8"/>
<evidence type="ECO:0000256" key="1">
    <source>
        <dbReference type="SAM" id="SignalP"/>
    </source>
</evidence>
<dbReference type="Pfam" id="PF16405">
    <property type="entry name" value="DUF5013"/>
    <property type="match status" value="1"/>
</dbReference>
<protein>
    <submittedName>
        <fullName evidence="3">DUF5013 domain-containing protein</fullName>
    </submittedName>
</protein>
<dbReference type="Proteomes" id="UP000295479">
    <property type="component" value="Unassembled WGS sequence"/>
</dbReference>